<dbReference type="Proteomes" id="UP000265509">
    <property type="component" value="Unassembled WGS sequence"/>
</dbReference>
<keyword evidence="2" id="KW-1185">Reference proteome</keyword>
<dbReference type="EMBL" id="QRAN01000012">
    <property type="protein sequence ID" value="RLQ21463.1"/>
    <property type="molecule type" value="Genomic_DNA"/>
</dbReference>
<evidence type="ECO:0000313" key="2">
    <source>
        <dbReference type="Proteomes" id="UP000265509"/>
    </source>
</evidence>
<proteinExistence type="predicted"/>
<comment type="caution">
    <text evidence="1">The sequence shown here is derived from an EMBL/GenBank/DDBJ whole genome shotgun (WGS) entry which is preliminary data.</text>
</comment>
<sequence length="70" mass="7923">MRDIVERVACNSQTGDTYLHLAEMLLEKHEWGLALRAVESALDKGCLADVDGAHSMLREICKRLDTRYGF</sequence>
<protein>
    <submittedName>
        <fullName evidence="1">Uncharacterized protein</fullName>
    </submittedName>
</protein>
<gene>
    <name evidence="1" type="ORF">DWB85_11910</name>
</gene>
<name>A0A3L7DZA1_9GAMM</name>
<organism evidence="1 2">
    <name type="scientific">Seongchinamella sediminis</name>
    <dbReference type="NCBI Taxonomy" id="2283635"/>
    <lineage>
        <taxon>Bacteria</taxon>
        <taxon>Pseudomonadati</taxon>
        <taxon>Pseudomonadota</taxon>
        <taxon>Gammaproteobacteria</taxon>
        <taxon>Cellvibrionales</taxon>
        <taxon>Halieaceae</taxon>
        <taxon>Seongchinamella</taxon>
    </lineage>
</organism>
<evidence type="ECO:0000313" key="1">
    <source>
        <dbReference type="EMBL" id="RLQ21463.1"/>
    </source>
</evidence>
<accession>A0A3L7DZA1</accession>
<dbReference type="AlphaFoldDB" id="A0A3L7DZA1"/>
<reference evidence="1 2" key="1">
    <citation type="submission" date="2018-07" db="EMBL/GenBank/DDBJ databases">
        <title>Halioglobus sp. genome submission.</title>
        <authorList>
            <person name="Ye M.-Q."/>
            <person name="Du Z.-J."/>
        </authorList>
    </citation>
    <scope>NUCLEOTIDE SEQUENCE [LARGE SCALE GENOMIC DNA]</scope>
    <source>
        <strain evidence="1 2">U0301</strain>
    </source>
</reference>